<proteinExistence type="predicted"/>
<keyword evidence="3" id="KW-1185">Reference proteome</keyword>
<dbReference type="Proteomes" id="UP001557470">
    <property type="component" value="Unassembled WGS sequence"/>
</dbReference>
<comment type="caution">
    <text evidence="2">The sequence shown here is derived from an EMBL/GenBank/DDBJ whole genome shotgun (WGS) entry which is preliminary data.</text>
</comment>
<protein>
    <submittedName>
        <fullName evidence="2">Uncharacterized protein</fullName>
    </submittedName>
</protein>
<evidence type="ECO:0000313" key="3">
    <source>
        <dbReference type="Proteomes" id="UP001557470"/>
    </source>
</evidence>
<evidence type="ECO:0000256" key="1">
    <source>
        <dbReference type="SAM" id="Phobius"/>
    </source>
</evidence>
<name>A0ABD0WMA1_UMBPY</name>
<reference evidence="2 3" key="1">
    <citation type="submission" date="2024-06" db="EMBL/GenBank/DDBJ databases">
        <authorList>
            <person name="Pan Q."/>
            <person name="Wen M."/>
            <person name="Jouanno E."/>
            <person name="Zahm M."/>
            <person name="Klopp C."/>
            <person name="Cabau C."/>
            <person name="Louis A."/>
            <person name="Berthelot C."/>
            <person name="Parey E."/>
            <person name="Roest Crollius H."/>
            <person name="Montfort J."/>
            <person name="Robinson-Rechavi M."/>
            <person name="Bouchez O."/>
            <person name="Lampietro C."/>
            <person name="Lopez Roques C."/>
            <person name="Donnadieu C."/>
            <person name="Postlethwait J."/>
            <person name="Bobe J."/>
            <person name="Verreycken H."/>
            <person name="Guiguen Y."/>
        </authorList>
    </citation>
    <scope>NUCLEOTIDE SEQUENCE [LARGE SCALE GENOMIC DNA]</scope>
    <source>
        <strain evidence="2">Up_M1</strain>
        <tissue evidence="2">Testis</tissue>
    </source>
</reference>
<accession>A0ABD0WMA1</accession>
<keyword evidence="1" id="KW-1133">Transmembrane helix</keyword>
<feature type="transmembrane region" description="Helical" evidence="1">
    <location>
        <begin position="28"/>
        <end position="47"/>
    </location>
</feature>
<organism evidence="2 3">
    <name type="scientific">Umbra pygmaea</name>
    <name type="common">Eastern mudminnow</name>
    <dbReference type="NCBI Taxonomy" id="75934"/>
    <lineage>
        <taxon>Eukaryota</taxon>
        <taxon>Metazoa</taxon>
        <taxon>Chordata</taxon>
        <taxon>Craniata</taxon>
        <taxon>Vertebrata</taxon>
        <taxon>Euteleostomi</taxon>
        <taxon>Actinopterygii</taxon>
        <taxon>Neopterygii</taxon>
        <taxon>Teleostei</taxon>
        <taxon>Protacanthopterygii</taxon>
        <taxon>Esociformes</taxon>
        <taxon>Umbridae</taxon>
        <taxon>Umbra</taxon>
    </lineage>
</organism>
<keyword evidence="1" id="KW-0812">Transmembrane</keyword>
<gene>
    <name evidence="2" type="ORF">UPYG_G00297960</name>
</gene>
<dbReference type="AlphaFoldDB" id="A0ABD0WMA1"/>
<dbReference type="EMBL" id="JAGEUA010000009">
    <property type="protein sequence ID" value="KAL0966656.1"/>
    <property type="molecule type" value="Genomic_DNA"/>
</dbReference>
<evidence type="ECO:0000313" key="2">
    <source>
        <dbReference type="EMBL" id="KAL0966656.1"/>
    </source>
</evidence>
<keyword evidence="1" id="KW-0472">Membrane</keyword>
<sequence length="149" mass="16816">MMSNTTCLPGNSTTDCIVEQSQKPNVGLAVGLSLFILLLVVIVLIYMQHNKLKRMWALDQLKSKEFNTDQPESSQYTGMVRTLPCSDDFPIYENFTESKNRNRSTSEPEDIYLQCDTQDDAIYSNDPSCSLAMLPSVDDDSLYIMPDVL</sequence>